<protein>
    <recommendedName>
        <fullName evidence="4">Secreted protein</fullName>
    </recommendedName>
</protein>
<proteinExistence type="predicted"/>
<dbReference type="Proteomes" id="UP000824219">
    <property type="component" value="Linkage Group LG01"/>
</dbReference>
<accession>A0A9D3P7T1</accession>
<evidence type="ECO:0008006" key="4">
    <source>
        <dbReference type="Google" id="ProtNLM"/>
    </source>
</evidence>
<comment type="caution">
    <text evidence="2">The sequence shown here is derived from an EMBL/GenBank/DDBJ whole genome shotgun (WGS) entry which is preliminary data.</text>
</comment>
<evidence type="ECO:0000256" key="1">
    <source>
        <dbReference type="SAM" id="SignalP"/>
    </source>
</evidence>
<dbReference type="AlphaFoldDB" id="A0A9D3P7T1"/>
<evidence type="ECO:0000313" key="3">
    <source>
        <dbReference type="Proteomes" id="UP000824219"/>
    </source>
</evidence>
<feature type="signal peptide" evidence="1">
    <location>
        <begin position="1"/>
        <end position="23"/>
    </location>
</feature>
<gene>
    <name evidence="2" type="ORF">KOW79_000319</name>
</gene>
<name>A0A9D3P7T1_9TELE</name>
<keyword evidence="1" id="KW-0732">Signal</keyword>
<organism evidence="2 3">
    <name type="scientific">Hemibagrus wyckioides</name>
    <dbReference type="NCBI Taxonomy" id="337641"/>
    <lineage>
        <taxon>Eukaryota</taxon>
        <taxon>Metazoa</taxon>
        <taxon>Chordata</taxon>
        <taxon>Craniata</taxon>
        <taxon>Vertebrata</taxon>
        <taxon>Euteleostomi</taxon>
        <taxon>Actinopterygii</taxon>
        <taxon>Neopterygii</taxon>
        <taxon>Teleostei</taxon>
        <taxon>Ostariophysi</taxon>
        <taxon>Siluriformes</taxon>
        <taxon>Bagridae</taxon>
        <taxon>Hemibagrus</taxon>
    </lineage>
</organism>
<dbReference type="EMBL" id="JAHKSW010000001">
    <property type="protein sequence ID" value="KAG7335626.1"/>
    <property type="molecule type" value="Genomic_DNA"/>
</dbReference>
<reference evidence="2 3" key="1">
    <citation type="submission" date="2021-06" db="EMBL/GenBank/DDBJ databases">
        <title>Chromosome-level genome assembly of the red-tail catfish (Hemibagrus wyckioides).</title>
        <authorList>
            <person name="Shao F."/>
        </authorList>
    </citation>
    <scope>NUCLEOTIDE SEQUENCE [LARGE SCALE GENOMIC DNA]</scope>
    <source>
        <strain evidence="2">EC202008001</strain>
        <tissue evidence="2">Blood</tissue>
    </source>
</reference>
<sequence length="114" mass="12752">MVRANHVLALSTLIKCSLLCTFAKSPHTPHKTEVSKPETSNTCRLISHFGFEPHSPSKLNFFKIVLSIAELQKCPTTVAVFGPPRYRVLQQISMPLTGLRLIIKTTTYMTTLII</sequence>
<keyword evidence="3" id="KW-1185">Reference proteome</keyword>
<feature type="chain" id="PRO_5039660171" description="Secreted protein" evidence="1">
    <location>
        <begin position="24"/>
        <end position="114"/>
    </location>
</feature>
<evidence type="ECO:0000313" key="2">
    <source>
        <dbReference type="EMBL" id="KAG7335626.1"/>
    </source>
</evidence>